<dbReference type="EMBL" id="KN831965">
    <property type="protein sequence ID" value="KIO05715.1"/>
    <property type="molecule type" value="Genomic_DNA"/>
</dbReference>
<dbReference type="InParanoid" id="A0A0C3NY09"/>
<feature type="non-terminal residue" evidence="1">
    <location>
        <position position="1"/>
    </location>
</feature>
<dbReference type="STRING" id="870435.A0A0C3NY09"/>
<proteinExistence type="predicted"/>
<dbReference type="OrthoDB" id="3266386at2759"/>
<keyword evidence="2" id="KW-1185">Reference proteome</keyword>
<sequence>PKQTDAIKFIDLLTVASLDDPVAKLDDAALYRLCNPPHAQLTIDNDAICFGIETYFALEHSAISAYESI</sequence>
<dbReference type="AlphaFoldDB" id="A0A0C3NY09"/>
<reference evidence="2" key="2">
    <citation type="submission" date="2015-01" db="EMBL/GenBank/DDBJ databases">
        <title>Evolutionary Origins and Diversification of the Mycorrhizal Mutualists.</title>
        <authorList>
            <consortium name="DOE Joint Genome Institute"/>
            <consortium name="Mycorrhizal Genomics Consortium"/>
            <person name="Kohler A."/>
            <person name="Kuo A."/>
            <person name="Nagy L.G."/>
            <person name="Floudas D."/>
            <person name="Copeland A."/>
            <person name="Barry K.W."/>
            <person name="Cichocki N."/>
            <person name="Veneault-Fourrey C."/>
            <person name="LaButti K."/>
            <person name="Lindquist E.A."/>
            <person name="Lipzen A."/>
            <person name="Lundell T."/>
            <person name="Morin E."/>
            <person name="Murat C."/>
            <person name="Riley R."/>
            <person name="Ohm R."/>
            <person name="Sun H."/>
            <person name="Tunlid A."/>
            <person name="Henrissat B."/>
            <person name="Grigoriev I.V."/>
            <person name="Hibbett D.S."/>
            <person name="Martin F."/>
        </authorList>
    </citation>
    <scope>NUCLEOTIDE SEQUENCE [LARGE SCALE GENOMIC DNA]</scope>
    <source>
        <strain evidence="2">Marx 270</strain>
    </source>
</reference>
<accession>A0A0C3NY09</accession>
<organism evidence="1 2">
    <name type="scientific">Pisolithus tinctorius Marx 270</name>
    <dbReference type="NCBI Taxonomy" id="870435"/>
    <lineage>
        <taxon>Eukaryota</taxon>
        <taxon>Fungi</taxon>
        <taxon>Dikarya</taxon>
        <taxon>Basidiomycota</taxon>
        <taxon>Agaricomycotina</taxon>
        <taxon>Agaricomycetes</taxon>
        <taxon>Agaricomycetidae</taxon>
        <taxon>Boletales</taxon>
        <taxon>Sclerodermatineae</taxon>
        <taxon>Pisolithaceae</taxon>
        <taxon>Pisolithus</taxon>
    </lineage>
</organism>
<reference evidence="1 2" key="1">
    <citation type="submission" date="2014-04" db="EMBL/GenBank/DDBJ databases">
        <authorList>
            <consortium name="DOE Joint Genome Institute"/>
            <person name="Kuo A."/>
            <person name="Kohler A."/>
            <person name="Costa M.D."/>
            <person name="Nagy L.G."/>
            <person name="Floudas D."/>
            <person name="Copeland A."/>
            <person name="Barry K.W."/>
            <person name="Cichocki N."/>
            <person name="Veneault-Fourrey C."/>
            <person name="LaButti K."/>
            <person name="Lindquist E.A."/>
            <person name="Lipzen A."/>
            <person name="Lundell T."/>
            <person name="Morin E."/>
            <person name="Murat C."/>
            <person name="Sun H."/>
            <person name="Tunlid A."/>
            <person name="Henrissat B."/>
            <person name="Grigoriev I.V."/>
            <person name="Hibbett D.S."/>
            <person name="Martin F."/>
            <person name="Nordberg H.P."/>
            <person name="Cantor M.N."/>
            <person name="Hua S.X."/>
        </authorList>
    </citation>
    <scope>NUCLEOTIDE SEQUENCE [LARGE SCALE GENOMIC DNA]</scope>
    <source>
        <strain evidence="1 2">Marx 270</strain>
    </source>
</reference>
<protein>
    <submittedName>
        <fullName evidence="1">Uncharacterized protein</fullName>
    </submittedName>
</protein>
<evidence type="ECO:0000313" key="2">
    <source>
        <dbReference type="Proteomes" id="UP000054217"/>
    </source>
</evidence>
<evidence type="ECO:0000313" key="1">
    <source>
        <dbReference type="EMBL" id="KIO05715.1"/>
    </source>
</evidence>
<dbReference type="Proteomes" id="UP000054217">
    <property type="component" value="Unassembled WGS sequence"/>
</dbReference>
<name>A0A0C3NY09_PISTI</name>
<dbReference type="HOGENOM" id="CLU_2747021_0_0_1"/>
<gene>
    <name evidence="1" type="ORF">M404DRAFT_140091</name>
</gene>